<sequence>NWWLKAPPQNRNKKYTGLSSKDVCQHFSMANSLLCLSTAPQDPTQKGRSFSLTFHQLRCLTQLTNTLLELEQTVEDLATNLGFLNCAGEPVCSGKGTL</sequence>
<keyword evidence="2" id="KW-1185">Reference proteome</keyword>
<protein>
    <submittedName>
        <fullName evidence="1">Uncharacterized protein</fullName>
    </submittedName>
</protein>
<evidence type="ECO:0000313" key="2">
    <source>
        <dbReference type="Proteomes" id="UP001529510"/>
    </source>
</evidence>
<dbReference type="AlphaFoldDB" id="A0ABD0R300"/>
<proteinExistence type="predicted"/>
<feature type="non-terminal residue" evidence="1">
    <location>
        <position position="1"/>
    </location>
</feature>
<comment type="caution">
    <text evidence="1">The sequence shown here is derived from an EMBL/GenBank/DDBJ whole genome shotgun (WGS) entry which is preliminary data.</text>
</comment>
<dbReference type="Proteomes" id="UP001529510">
    <property type="component" value="Unassembled WGS sequence"/>
</dbReference>
<evidence type="ECO:0000313" key="1">
    <source>
        <dbReference type="EMBL" id="KAL0192870.1"/>
    </source>
</evidence>
<gene>
    <name evidence="1" type="ORF">M9458_011166</name>
</gene>
<reference evidence="1 2" key="1">
    <citation type="submission" date="2024-05" db="EMBL/GenBank/DDBJ databases">
        <title>Genome sequencing and assembly of Indian major carp, Cirrhinus mrigala (Hamilton, 1822).</title>
        <authorList>
            <person name="Mohindra V."/>
            <person name="Chowdhury L.M."/>
            <person name="Lal K."/>
            <person name="Jena J.K."/>
        </authorList>
    </citation>
    <scope>NUCLEOTIDE SEQUENCE [LARGE SCALE GENOMIC DNA]</scope>
    <source>
        <strain evidence="1">CM1030</strain>
        <tissue evidence="1">Blood</tissue>
    </source>
</reference>
<name>A0ABD0R300_CIRMR</name>
<dbReference type="EMBL" id="JAMKFB020000005">
    <property type="protein sequence ID" value="KAL0192870.1"/>
    <property type="molecule type" value="Genomic_DNA"/>
</dbReference>
<accession>A0ABD0R300</accession>
<organism evidence="1 2">
    <name type="scientific">Cirrhinus mrigala</name>
    <name type="common">Mrigala</name>
    <dbReference type="NCBI Taxonomy" id="683832"/>
    <lineage>
        <taxon>Eukaryota</taxon>
        <taxon>Metazoa</taxon>
        <taxon>Chordata</taxon>
        <taxon>Craniata</taxon>
        <taxon>Vertebrata</taxon>
        <taxon>Euteleostomi</taxon>
        <taxon>Actinopterygii</taxon>
        <taxon>Neopterygii</taxon>
        <taxon>Teleostei</taxon>
        <taxon>Ostariophysi</taxon>
        <taxon>Cypriniformes</taxon>
        <taxon>Cyprinidae</taxon>
        <taxon>Labeoninae</taxon>
        <taxon>Labeonini</taxon>
        <taxon>Cirrhinus</taxon>
    </lineage>
</organism>